<dbReference type="SUPFAM" id="SSF51395">
    <property type="entry name" value="FMN-linked oxidoreductases"/>
    <property type="match status" value="1"/>
</dbReference>
<dbReference type="PANTHER" id="PTHR22893">
    <property type="entry name" value="NADH OXIDOREDUCTASE-RELATED"/>
    <property type="match status" value="1"/>
</dbReference>
<keyword evidence="3" id="KW-1185">Reference proteome</keyword>
<dbReference type="InterPro" id="IPR013785">
    <property type="entry name" value="Aldolase_TIM"/>
</dbReference>
<dbReference type="OrthoDB" id="276546at2759"/>
<dbReference type="Pfam" id="PF00724">
    <property type="entry name" value="Oxidored_FMN"/>
    <property type="match status" value="1"/>
</dbReference>
<name>A0A6A5WPY6_9PLEO</name>
<dbReference type="CDD" id="cd02933">
    <property type="entry name" value="OYE_like_FMN"/>
    <property type="match status" value="1"/>
</dbReference>
<reference evidence="2" key="1">
    <citation type="journal article" date="2020" name="Stud. Mycol.">
        <title>101 Dothideomycetes genomes: a test case for predicting lifestyles and emergence of pathogens.</title>
        <authorList>
            <person name="Haridas S."/>
            <person name="Albert R."/>
            <person name="Binder M."/>
            <person name="Bloem J."/>
            <person name="Labutti K."/>
            <person name="Salamov A."/>
            <person name="Andreopoulos B."/>
            <person name="Baker S."/>
            <person name="Barry K."/>
            <person name="Bills G."/>
            <person name="Bluhm B."/>
            <person name="Cannon C."/>
            <person name="Castanera R."/>
            <person name="Culley D."/>
            <person name="Daum C."/>
            <person name="Ezra D."/>
            <person name="Gonzalez J."/>
            <person name="Henrissat B."/>
            <person name="Kuo A."/>
            <person name="Liang C."/>
            <person name="Lipzen A."/>
            <person name="Lutzoni F."/>
            <person name="Magnuson J."/>
            <person name="Mondo S."/>
            <person name="Nolan M."/>
            <person name="Ohm R."/>
            <person name="Pangilinan J."/>
            <person name="Park H.-J."/>
            <person name="Ramirez L."/>
            <person name="Alfaro M."/>
            <person name="Sun H."/>
            <person name="Tritt A."/>
            <person name="Yoshinaga Y."/>
            <person name="Zwiers L.-H."/>
            <person name="Turgeon B."/>
            <person name="Goodwin S."/>
            <person name="Spatafora J."/>
            <person name="Crous P."/>
            <person name="Grigoriev I."/>
        </authorList>
    </citation>
    <scope>NUCLEOTIDE SEQUENCE</scope>
    <source>
        <strain evidence="2">CBS 123094</strain>
    </source>
</reference>
<dbReference type="Proteomes" id="UP000799779">
    <property type="component" value="Unassembled WGS sequence"/>
</dbReference>
<organism evidence="2 3">
    <name type="scientific">Amniculicola lignicola CBS 123094</name>
    <dbReference type="NCBI Taxonomy" id="1392246"/>
    <lineage>
        <taxon>Eukaryota</taxon>
        <taxon>Fungi</taxon>
        <taxon>Dikarya</taxon>
        <taxon>Ascomycota</taxon>
        <taxon>Pezizomycotina</taxon>
        <taxon>Dothideomycetes</taxon>
        <taxon>Pleosporomycetidae</taxon>
        <taxon>Pleosporales</taxon>
        <taxon>Amniculicolaceae</taxon>
        <taxon>Amniculicola</taxon>
    </lineage>
</organism>
<dbReference type="PANTHER" id="PTHR22893:SF91">
    <property type="entry name" value="NADPH DEHYDROGENASE 2-RELATED"/>
    <property type="match status" value="1"/>
</dbReference>
<dbReference type="GO" id="GO:0010181">
    <property type="term" value="F:FMN binding"/>
    <property type="evidence" value="ECO:0007669"/>
    <property type="project" value="InterPro"/>
</dbReference>
<dbReference type="EMBL" id="ML977594">
    <property type="protein sequence ID" value="KAF1999656.1"/>
    <property type="molecule type" value="Genomic_DNA"/>
</dbReference>
<feature type="domain" description="NADH:flavin oxidoreductase/NADH oxidase N-terminal" evidence="1">
    <location>
        <begin position="7"/>
        <end position="335"/>
    </location>
</feature>
<evidence type="ECO:0000313" key="3">
    <source>
        <dbReference type="Proteomes" id="UP000799779"/>
    </source>
</evidence>
<proteinExistence type="predicted"/>
<accession>A0A6A5WPY6</accession>
<sequence>MAPQSRLFKPLKLGNVTLGNRIAMAPLTRWRNTDDHVSIQPMVAEYYAQRASVPGTLIVTEALIIAPEHDGYNNSPGIYKPEQIDAWKQTVEAVHRKGSFIFAQLWALGRVAVPSIAEKNGFPVISSSPVSLGEGYSTPKEMTEEDIKRATGQYVQAAKNAIEAGFDGVEIHGANGYLIDQFLQDTVNKRTDSYGGSVANRSRFAVEVTKAVVDAVGADRTAIRLSPFSEFQGMKMSDPFPQFKDVTAKLNTFGLAYVHYTEARVSGNADVDATESLDPFLDLYTSGPVLLAGGFKPESAYSTADEQYKGRDVVVVFGRYFISNPDLVYRVQEGIDFTPYDRDLFYNAKEARGYTDWAFSKEFLAANL</sequence>
<dbReference type="AlphaFoldDB" id="A0A6A5WPY6"/>
<dbReference type="Gene3D" id="3.20.20.70">
    <property type="entry name" value="Aldolase class I"/>
    <property type="match status" value="1"/>
</dbReference>
<dbReference type="FunFam" id="3.20.20.70:FF:000138">
    <property type="entry name" value="NADPH dehydrogenase 1"/>
    <property type="match status" value="1"/>
</dbReference>
<evidence type="ECO:0000259" key="1">
    <source>
        <dbReference type="Pfam" id="PF00724"/>
    </source>
</evidence>
<evidence type="ECO:0000313" key="2">
    <source>
        <dbReference type="EMBL" id="KAF1999656.1"/>
    </source>
</evidence>
<dbReference type="InterPro" id="IPR001155">
    <property type="entry name" value="OxRdtase_FMN_N"/>
</dbReference>
<gene>
    <name evidence="2" type="ORF">P154DRAFT_523200</name>
</gene>
<dbReference type="InterPro" id="IPR045247">
    <property type="entry name" value="Oye-like"/>
</dbReference>
<dbReference type="GO" id="GO:0003959">
    <property type="term" value="F:NADPH dehydrogenase activity"/>
    <property type="evidence" value="ECO:0007669"/>
    <property type="project" value="TreeGrafter"/>
</dbReference>
<protein>
    <submittedName>
        <fullName evidence="2">FMN-linked oxidoreductase</fullName>
    </submittedName>
</protein>